<evidence type="ECO:0000256" key="2">
    <source>
        <dbReference type="ARBA" id="ARBA00022630"/>
    </source>
</evidence>
<dbReference type="GO" id="GO:0010181">
    <property type="term" value="F:FMN binding"/>
    <property type="evidence" value="ECO:0007669"/>
    <property type="project" value="InterPro"/>
</dbReference>
<dbReference type="FunFam" id="3.20.20.70:FF:000029">
    <property type="entry name" value="L-lactate dehydrogenase"/>
    <property type="match status" value="1"/>
</dbReference>
<dbReference type="PIRSF" id="PIRSF000138">
    <property type="entry name" value="Al-hdrx_acd_dh"/>
    <property type="match status" value="1"/>
</dbReference>
<evidence type="ECO:0000256" key="3">
    <source>
        <dbReference type="ARBA" id="ARBA00022643"/>
    </source>
</evidence>
<dbReference type="InterPro" id="IPR000262">
    <property type="entry name" value="FMN-dep_DH"/>
</dbReference>
<dbReference type="InterPro" id="IPR013785">
    <property type="entry name" value="Aldolase_TIM"/>
</dbReference>
<keyword evidence="10" id="KW-1185">Reference proteome</keyword>
<sequence length="389" mass="41962">MEPSRYASYQQQIFRRGLAGELPPFTVEPEGLEESARRRLGPGPFAYVYGPAGAGTTMRANREAFDRWRIVPRMLTKSTTRYLATTVLGTPMPAPVLVAPLGVQSILHPEGELATARAAAELGLTMVLSTMSSFGIEEVAEASGAGPRWFQLYWPNDDDLTISLLNRAKAAGYTVLVVTLDTMSVAWRPSILDKAYLPMLRGTGIGVFFTDPVFRSQLARSPEEDLDAAVAQWDRMLGSAGRAWDELGFLREHWDGPIVIKGVTHVDDARQAAACGLDGVIVSNHGGRQVDGAIAALDVLPEIVDAVGDRMSVLFDSGIRTGADALKALAIGAEAVLIGRPFAYGLGHAGQLGVTHVLRSLLADLELTMGLSGYTRLRELTRDALRHQP</sequence>
<evidence type="ECO:0000259" key="8">
    <source>
        <dbReference type="PROSITE" id="PS51349"/>
    </source>
</evidence>
<dbReference type="Gene3D" id="3.20.20.70">
    <property type="entry name" value="Aldolase class I"/>
    <property type="match status" value="1"/>
</dbReference>
<feature type="domain" description="FMN hydroxy acid dehydrogenase" evidence="8">
    <location>
        <begin position="21"/>
        <end position="389"/>
    </location>
</feature>
<feature type="binding site" evidence="7">
    <location>
        <position position="188"/>
    </location>
    <ligand>
        <name>glyoxylate</name>
        <dbReference type="ChEBI" id="CHEBI:36655"/>
    </ligand>
</feature>
<feature type="binding site" evidence="7">
    <location>
        <position position="261"/>
    </location>
    <ligand>
        <name>FMN</name>
        <dbReference type="ChEBI" id="CHEBI:58210"/>
    </ligand>
</feature>
<comment type="cofactor">
    <cofactor evidence="1">
        <name>FMN</name>
        <dbReference type="ChEBI" id="CHEBI:58210"/>
    </cofactor>
</comment>
<dbReference type="InterPro" id="IPR008259">
    <property type="entry name" value="FMN_hydac_DH_AS"/>
</dbReference>
<feature type="binding site" evidence="7">
    <location>
        <begin position="100"/>
        <end position="102"/>
    </location>
    <ligand>
        <name>FMN</name>
        <dbReference type="ChEBI" id="CHEBI:58210"/>
    </ligand>
</feature>
<feature type="binding site" evidence="7">
    <location>
        <position position="283"/>
    </location>
    <ligand>
        <name>FMN</name>
        <dbReference type="ChEBI" id="CHEBI:58210"/>
    </ligand>
</feature>
<dbReference type="GO" id="GO:0016853">
    <property type="term" value="F:isomerase activity"/>
    <property type="evidence" value="ECO:0007669"/>
    <property type="project" value="UniProtKB-KW"/>
</dbReference>
<feature type="binding site" evidence="7">
    <location>
        <position position="179"/>
    </location>
    <ligand>
        <name>FMN</name>
        <dbReference type="ChEBI" id="CHEBI:58210"/>
    </ligand>
</feature>
<evidence type="ECO:0000256" key="7">
    <source>
        <dbReference type="PIRSR" id="PIRSR000138-2"/>
    </source>
</evidence>
<dbReference type="CDD" id="cd03332">
    <property type="entry name" value="LMO_FMN"/>
    <property type="match status" value="1"/>
</dbReference>
<feature type="binding site" evidence="7">
    <location>
        <position position="288"/>
    </location>
    <ligand>
        <name>glyoxylate</name>
        <dbReference type="ChEBI" id="CHEBI:36655"/>
    </ligand>
</feature>
<dbReference type="SUPFAM" id="SSF51395">
    <property type="entry name" value="FMN-linked oxidoreductases"/>
    <property type="match status" value="1"/>
</dbReference>
<feature type="binding site" evidence="7">
    <location>
        <begin position="316"/>
        <end position="320"/>
    </location>
    <ligand>
        <name>FMN</name>
        <dbReference type="ChEBI" id="CHEBI:58210"/>
    </ligand>
</feature>
<feature type="binding site" evidence="7">
    <location>
        <begin position="339"/>
        <end position="340"/>
    </location>
    <ligand>
        <name>FMN</name>
        <dbReference type="ChEBI" id="CHEBI:58210"/>
    </ligand>
</feature>
<evidence type="ECO:0000256" key="1">
    <source>
        <dbReference type="ARBA" id="ARBA00001917"/>
    </source>
</evidence>
<feature type="active site" description="Proton acceptor" evidence="6">
    <location>
        <position position="285"/>
    </location>
</feature>
<dbReference type="RefSeq" id="WP_184837106.1">
    <property type="nucleotide sequence ID" value="NZ_JACHMN010000002.1"/>
</dbReference>
<evidence type="ECO:0000313" key="10">
    <source>
        <dbReference type="Proteomes" id="UP000587527"/>
    </source>
</evidence>
<evidence type="ECO:0000256" key="5">
    <source>
        <dbReference type="ARBA" id="ARBA00024042"/>
    </source>
</evidence>
<dbReference type="PROSITE" id="PS00557">
    <property type="entry name" value="FMN_HYDROXY_ACID_DH_1"/>
    <property type="match status" value="1"/>
</dbReference>
<dbReference type="InterPro" id="IPR037350">
    <property type="entry name" value="LMO_FMN"/>
</dbReference>
<dbReference type="PROSITE" id="PS51349">
    <property type="entry name" value="FMN_HYDROXY_ACID_DH_2"/>
    <property type="match status" value="1"/>
</dbReference>
<proteinExistence type="inferred from homology"/>
<protein>
    <submittedName>
        <fullName evidence="9">Isopentenyl diphosphate isomerase/L-lactate dehydrogenase-like FMN-dependent dehydrogenase</fullName>
    </submittedName>
</protein>
<keyword evidence="4" id="KW-0560">Oxidoreductase</keyword>
<comment type="caution">
    <text evidence="9">The sequence shown here is derived from an EMBL/GenBank/DDBJ whole genome shotgun (WGS) entry which is preliminary data.</text>
</comment>
<keyword evidence="9" id="KW-0413">Isomerase</keyword>
<gene>
    <name evidence="9" type="ORF">F4553_003407</name>
</gene>
<evidence type="ECO:0000256" key="4">
    <source>
        <dbReference type="ARBA" id="ARBA00023002"/>
    </source>
</evidence>
<feature type="binding site" evidence="7">
    <location>
        <position position="151"/>
    </location>
    <ligand>
        <name>FMN</name>
        <dbReference type="ChEBI" id="CHEBI:58210"/>
    </ligand>
</feature>
<keyword evidence="3 7" id="KW-0288">FMN</keyword>
<dbReference type="Proteomes" id="UP000587527">
    <property type="component" value="Unassembled WGS sequence"/>
</dbReference>
<dbReference type="PANTHER" id="PTHR10578">
    <property type="entry name" value="S -2-HYDROXY-ACID OXIDASE-RELATED"/>
    <property type="match status" value="1"/>
</dbReference>
<keyword evidence="2 7" id="KW-0285">Flavoprotein</keyword>
<dbReference type="GO" id="GO:0016614">
    <property type="term" value="F:oxidoreductase activity, acting on CH-OH group of donors"/>
    <property type="evidence" value="ECO:0007669"/>
    <property type="project" value="UniProtKB-ARBA"/>
</dbReference>
<dbReference type="PANTHER" id="PTHR10578:SF143">
    <property type="entry name" value="FMN-DEPENDENT ALPHA-HYDROXY ACID DEHYDROGENASE PB1A11.03"/>
    <property type="match status" value="1"/>
</dbReference>
<evidence type="ECO:0000313" key="9">
    <source>
        <dbReference type="EMBL" id="MBB5870028.1"/>
    </source>
</evidence>
<dbReference type="AlphaFoldDB" id="A0A841BRK5"/>
<feature type="binding site" evidence="7">
    <location>
        <position position="285"/>
    </location>
    <ligand>
        <name>glyoxylate</name>
        <dbReference type="ChEBI" id="CHEBI:36655"/>
    </ligand>
</feature>
<feature type="binding site" evidence="7">
    <location>
        <position position="129"/>
    </location>
    <ligand>
        <name>FMN</name>
        <dbReference type="ChEBI" id="CHEBI:58210"/>
    </ligand>
</feature>
<dbReference type="InterPro" id="IPR012133">
    <property type="entry name" value="Alpha-hydoxy_acid_DH_FMN"/>
</dbReference>
<comment type="similarity">
    <text evidence="5">Belongs to the FMN-dependent alpha-hydroxy acid dehydrogenase family.</text>
</comment>
<accession>A0A841BRK5</accession>
<evidence type="ECO:0000256" key="6">
    <source>
        <dbReference type="PIRSR" id="PIRSR000138-1"/>
    </source>
</evidence>
<feature type="binding site" evidence="7">
    <location>
        <position position="153"/>
    </location>
    <ligand>
        <name>glyoxylate</name>
        <dbReference type="ChEBI" id="CHEBI:36655"/>
    </ligand>
</feature>
<dbReference type="EMBL" id="JACHMN010000002">
    <property type="protein sequence ID" value="MBB5870028.1"/>
    <property type="molecule type" value="Genomic_DNA"/>
</dbReference>
<feature type="binding site" evidence="7">
    <location>
        <position position="47"/>
    </location>
    <ligand>
        <name>glyoxylate</name>
        <dbReference type="ChEBI" id="CHEBI:36655"/>
    </ligand>
</feature>
<dbReference type="Pfam" id="PF01070">
    <property type="entry name" value="FMN_dh"/>
    <property type="match status" value="1"/>
</dbReference>
<reference evidence="9 10" key="1">
    <citation type="submission" date="2020-08" db="EMBL/GenBank/DDBJ databases">
        <title>Sequencing the genomes of 1000 actinobacteria strains.</title>
        <authorList>
            <person name="Klenk H.-P."/>
        </authorList>
    </citation>
    <scope>NUCLEOTIDE SEQUENCE [LARGE SCALE GENOMIC DNA]</scope>
    <source>
        <strain evidence="9 10">DSM 45362</strain>
    </source>
</reference>
<dbReference type="InterPro" id="IPR037396">
    <property type="entry name" value="FMN_HAD"/>
</dbReference>
<name>A0A841BRK5_9ACTN</name>
<organism evidence="9 10">
    <name type="scientific">Allocatelliglobosispora scoriae</name>
    <dbReference type="NCBI Taxonomy" id="643052"/>
    <lineage>
        <taxon>Bacteria</taxon>
        <taxon>Bacillati</taxon>
        <taxon>Actinomycetota</taxon>
        <taxon>Actinomycetes</taxon>
        <taxon>Micromonosporales</taxon>
        <taxon>Micromonosporaceae</taxon>
        <taxon>Allocatelliglobosispora</taxon>
    </lineage>
</organism>